<reference evidence="21" key="2">
    <citation type="submission" date="2023-01" db="EMBL/GenBank/DDBJ databases">
        <title>Draft genome sequence of Litoribrevibacter albus strain NBRC 110071.</title>
        <authorList>
            <person name="Sun Q."/>
            <person name="Mori K."/>
        </authorList>
    </citation>
    <scope>NUCLEOTIDE SEQUENCE</scope>
    <source>
        <strain evidence="21">NBRC 110071</strain>
    </source>
</reference>
<dbReference type="PANTHER" id="PTHR45339:SF1">
    <property type="entry name" value="HYBRID SIGNAL TRANSDUCTION HISTIDINE KINASE J"/>
    <property type="match status" value="1"/>
</dbReference>
<dbReference type="Pfam" id="PF00512">
    <property type="entry name" value="HisKA"/>
    <property type="match status" value="1"/>
</dbReference>
<dbReference type="InterPro" id="IPR005467">
    <property type="entry name" value="His_kinase_dom"/>
</dbReference>
<dbReference type="Pfam" id="PF00072">
    <property type="entry name" value="Response_reg"/>
    <property type="match status" value="2"/>
</dbReference>
<dbReference type="AlphaFoldDB" id="A0AA37S8I5"/>
<dbReference type="InterPro" id="IPR003661">
    <property type="entry name" value="HisK_dim/P_dom"/>
</dbReference>
<evidence type="ECO:0000256" key="4">
    <source>
        <dbReference type="ARBA" id="ARBA00022475"/>
    </source>
</evidence>
<evidence type="ECO:0000313" key="22">
    <source>
        <dbReference type="Proteomes" id="UP001161389"/>
    </source>
</evidence>
<evidence type="ECO:0000259" key="20">
    <source>
        <dbReference type="PROSITE" id="PS50894"/>
    </source>
</evidence>
<dbReference type="FunFam" id="3.30.565.10:FF:000010">
    <property type="entry name" value="Sensor histidine kinase RcsC"/>
    <property type="match status" value="1"/>
</dbReference>
<keyword evidence="10" id="KW-0067">ATP-binding</keyword>
<feature type="modified residue" description="Phosphohistidine" evidence="16">
    <location>
        <position position="652"/>
    </location>
</feature>
<dbReference type="InterPro" id="IPR003594">
    <property type="entry name" value="HATPase_dom"/>
</dbReference>
<dbReference type="GO" id="GO:0005886">
    <property type="term" value="C:plasma membrane"/>
    <property type="evidence" value="ECO:0007669"/>
    <property type="project" value="UniProtKB-SubCell"/>
</dbReference>
<evidence type="ECO:0000256" key="10">
    <source>
        <dbReference type="ARBA" id="ARBA00022840"/>
    </source>
</evidence>
<evidence type="ECO:0000256" key="13">
    <source>
        <dbReference type="ARBA" id="ARBA00023136"/>
    </source>
</evidence>
<organism evidence="21 22">
    <name type="scientific">Litoribrevibacter albus</name>
    <dbReference type="NCBI Taxonomy" id="1473156"/>
    <lineage>
        <taxon>Bacteria</taxon>
        <taxon>Pseudomonadati</taxon>
        <taxon>Pseudomonadota</taxon>
        <taxon>Gammaproteobacteria</taxon>
        <taxon>Oceanospirillales</taxon>
        <taxon>Oceanospirillaceae</taxon>
        <taxon>Litoribrevibacter</taxon>
    </lineage>
</organism>
<evidence type="ECO:0000256" key="3">
    <source>
        <dbReference type="ARBA" id="ARBA00012438"/>
    </source>
</evidence>
<feature type="domain" description="HPt" evidence="20">
    <location>
        <begin position="613"/>
        <end position="709"/>
    </location>
</feature>
<dbReference type="EMBL" id="BSNM01000003">
    <property type="protein sequence ID" value="GLQ30230.1"/>
    <property type="molecule type" value="Genomic_DNA"/>
</dbReference>
<evidence type="ECO:0000256" key="14">
    <source>
        <dbReference type="ARBA" id="ARBA00064003"/>
    </source>
</evidence>
<keyword evidence="6" id="KW-0808">Transferase</keyword>
<dbReference type="PROSITE" id="PS50894">
    <property type="entry name" value="HPT"/>
    <property type="match status" value="1"/>
</dbReference>
<dbReference type="InterPro" id="IPR036890">
    <property type="entry name" value="HATPase_C_sf"/>
</dbReference>
<comment type="subunit">
    <text evidence="14">At low DSF concentrations, interacts with RpfF.</text>
</comment>
<dbReference type="CDD" id="cd16922">
    <property type="entry name" value="HATPase_EvgS-ArcB-TorS-like"/>
    <property type="match status" value="1"/>
</dbReference>
<dbReference type="SUPFAM" id="SSF47226">
    <property type="entry name" value="Histidine-containing phosphotransfer domain, HPT domain"/>
    <property type="match status" value="1"/>
</dbReference>
<evidence type="ECO:0000256" key="8">
    <source>
        <dbReference type="ARBA" id="ARBA00022741"/>
    </source>
</evidence>
<keyword evidence="12" id="KW-0902">Two-component regulatory system</keyword>
<dbReference type="SMART" id="SM00448">
    <property type="entry name" value="REC"/>
    <property type="match status" value="2"/>
</dbReference>
<dbReference type="PRINTS" id="PR00344">
    <property type="entry name" value="BCTRLSENSOR"/>
</dbReference>
<name>A0AA37S8I5_9GAMM</name>
<dbReference type="RefSeq" id="WP_284378843.1">
    <property type="nucleotide sequence ID" value="NZ_BSNM01000003.1"/>
</dbReference>
<dbReference type="SMART" id="SM00387">
    <property type="entry name" value="HATPase_c"/>
    <property type="match status" value="1"/>
</dbReference>
<dbReference type="Proteomes" id="UP001161389">
    <property type="component" value="Unassembled WGS sequence"/>
</dbReference>
<dbReference type="Pfam" id="PF01627">
    <property type="entry name" value="Hpt"/>
    <property type="match status" value="1"/>
</dbReference>
<feature type="modified residue" description="4-aspartylphosphate" evidence="17">
    <location>
        <position position="505"/>
    </location>
</feature>
<dbReference type="SUPFAM" id="SSF55874">
    <property type="entry name" value="ATPase domain of HSP90 chaperone/DNA topoisomerase II/histidine kinase"/>
    <property type="match status" value="1"/>
</dbReference>
<evidence type="ECO:0000256" key="16">
    <source>
        <dbReference type="PROSITE-ProRule" id="PRU00110"/>
    </source>
</evidence>
<comment type="caution">
    <text evidence="21">The sequence shown here is derived from an EMBL/GenBank/DDBJ whole genome shotgun (WGS) entry which is preliminary data.</text>
</comment>
<keyword evidence="5 17" id="KW-0597">Phosphoprotein</keyword>
<comment type="catalytic activity">
    <reaction evidence="1">
        <text>ATP + protein L-histidine = ADP + protein N-phospho-L-histidine.</text>
        <dbReference type="EC" id="2.7.13.3"/>
    </reaction>
</comment>
<dbReference type="Gene3D" id="1.20.120.160">
    <property type="entry name" value="HPT domain"/>
    <property type="match status" value="1"/>
</dbReference>
<dbReference type="Gene3D" id="3.40.50.2300">
    <property type="match status" value="2"/>
</dbReference>
<dbReference type="GO" id="GO:0005524">
    <property type="term" value="F:ATP binding"/>
    <property type="evidence" value="ECO:0007669"/>
    <property type="project" value="UniProtKB-KW"/>
</dbReference>
<dbReference type="SUPFAM" id="SSF47384">
    <property type="entry name" value="Homodimeric domain of signal transducing histidine kinase"/>
    <property type="match status" value="1"/>
</dbReference>
<keyword evidence="13" id="KW-0472">Membrane</keyword>
<feature type="domain" description="Response regulatory" evidence="19">
    <location>
        <begin position="456"/>
        <end position="573"/>
    </location>
</feature>
<dbReference type="InterPro" id="IPR008207">
    <property type="entry name" value="Sig_transdc_His_kin_Hpt_dom"/>
</dbReference>
<dbReference type="InterPro" id="IPR004358">
    <property type="entry name" value="Sig_transdc_His_kin-like_C"/>
</dbReference>
<feature type="domain" description="Histidine kinase" evidence="18">
    <location>
        <begin position="78"/>
        <end position="294"/>
    </location>
</feature>
<dbReference type="PROSITE" id="PS50109">
    <property type="entry name" value="HIS_KIN"/>
    <property type="match status" value="1"/>
</dbReference>
<comment type="subcellular location">
    <subcellularLocation>
        <location evidence="2">Cell membrane</location>
        <topology evidence="2">Multi-pass membrane protein</topology>
    </subcellularLocation>
</comment>
<evidence type="ECO:0000256" key="2">
    <source>
        <dbReference type="ARBA" id="ARBA00004651"/>
    </source>
</evidence>
<evidence type="ECO:0000256" key="6">
    <source>
        <dbReference type="ARBA" id="ARBA00022679"/>
    </source>
</evidence>
<dbReference type="CDD" id="cd17546">
    <property type="entry name" value="REC_hyHK_CKI1_RcsC-like"/>
    <property type="match status" value="2"/>
</dbReference>
<dbReference type="InterPro" id="IPR011006">
    <property type="entry name" value="CheY-like_superfamily"/>
</dbReference>
<reference evidence="21" key="1">
    <citation type="journal article" date="2014" name="Int. J. Syst. Evol. Microbiol.">
        <title>Complete genome sequence of Corynebacterium casei LMG S-19264T (=DSM 44701T), isolated from a smear-ripened cheese.</title>
        <authorList>
            <consortium name="US DOE Joint Genome Institute (JGI-PGF)"/>
            <person name="Walter F."/>
            <person name="Albersmeier A."/>
            <person name="Kalinowski J."/>
            <person name="Ruckert C."/>
        </authorList>
    </citation>
    <scope>NUCLEOTIDE SEQUENCE</scope>
    <source>
        <strain evidence="21">NBRC 110071</strain>
    </source>
</reference>
<dbReference type="GO" id="GO:0000155">
    <property type="term" value="F:phosphorelay sensor kinase activity"/>
    <property type="evidence" value="ECO:0007669"/>
    <property type="project" value="InterPro"/>
</dbReference>
<evidence type="ECO:0000313" key="21">
    <source>
        <dbReference type="EMBL" id="GLQ30230.1"/>
    </source>
</evidence>
<evidence type="ECO:0000256" key="17">
    <source>
        <dbReference type="PROSITE-ProRule" id="PRU00169"/>
    </source>
</evidence>
<keyword evidence="11" id="KW-1133">Transmembrane helix</keyword>
<keyword evidence="22" id="KW-1185">Reference proteome</keyword>
<evidence type="ECO:0000256" key="5">
    <source>
        <dbReference type="ARBA" id="ARBA00022553"/>
    </source>
</evidence>
<proteinExistence type="predicted"/>
<dbReference type="EC" id="2.7.13.3" evidence="3"/>
<evidence type="ECO:0000259" key="19">
    <source>
        <dbReference type="PROSITE" id="PS50110"/>
    </source>
</evidence>
<evidence type="ECO:0000259" key="18">
    <source>
        <dbReference type="PROSITE" id="PS50109"/>
    </source>
</evidence>
<evidence type="ECO:0000256" key="15">
    <source>
        <dbReference type="ARBA" id="ARBA00068150"/>
    </source>
</evidence>
<dbReference type="Pfam" id="PF02518">
    <property type="entry name" value="HATPase_c"/>
    <property type="match status" value="1"/>
</dbReference>
<dbReference type="InterPro" id="IPR036641">
    <property type="entry name" value="HPT_dom_sf"/>
</dbReference>
<dbReference type="SUPFAM" id="SSF52172">
    <property type="entry name" value="CheY-like"/>
    <property type="match status" value="2"/>
</dbReference>
<accession>A0AA37S8I5</accession>
<dbReference type="CDD" id="cd00082">
    <property type="entry name" value="HisKA"/>
    <property type="match status" value="1"/>
</dbReference>
<dbReference type="PROSITE" id="PS50110">
    <property type="entry name" value="RESPONSE_REGULATORY"/>
    <property type="match status" value="2"/>
</dbReference>
<dbReference type="SMART" id="SM00388">
    <property type="entry name" value="HisKA"/>
    <property type="match status" value="1"/>
</dbReference>
<feature type="domain" description="Response regulatory" evidence="19">
    <location>
        <begin position="311"/>
        <end position="428"/>
    </location>
</feature>
<dbReference type="Gene3D" id="3.30.565.10">
    <property type="entry name" value="Histidine kinase-like ATPase, C-terminal domain"/>
    <property type="match status" value="1"/>
</dbReference>
<evidence type="ECO:0000256" key="9">
    <source>
        <dbReference type="ARBA" id="ARBA00022777"/>
    </source>
</evidence>
<dbReference type="InterPro" id="IPR001789">
    <property type="entry name" value="Sig_transdc_resp-reg_receiver"/>
</dbReference>
<feature type="modified residue" description="4-aspartylphosphate" evidence="17">
    <location>
        <position position="366"/>
    </location>
</feature>
<keyword evidence="8" id="KW-0547">Nucleotide-binding</keyword>
<dbReference type="Gene3D" id="1.10.287.130">
    <property type="match status" value="1"/>
</dbReference>
<evidence type="ECO:0000256" key="1">
    <source>
        <dbReference type="ARBA" id="ARBA00000085"/>
    </source>
</evidence>
<keyword evidence="9 21" id="KW-0418">Kinase</keyword>
<keyword evidence="4" id="KW-1003">Cell membrane</keyword>
<sequence>MDDQDNKWQKRYEREKRARLMAESLLEKKSLELHTINLKLEQSIAFMEERVKLRTQELENARDDAIKANKAKSQFLANMSHEIRTPLNGIMGMLHLLRKTELNEHQIHFIKTASTSSDLLLSVINDILDFSKIEAGKLTLETIEFNLIELLEETATLLVNAAEEKMLQFNCNFDSALPYRVEGDPTRLSQVLINLLNNAIKFTDHGEVSFTVHQDPDGICFEVKDTGIGISPKQQEYLFKPFSQVDSSHSRQYGGSGLGLVICRHLVHAMGGTIDVTSKKNEGSEFYFKVELPVITKVAPQQEIMTLEGERILIVDDSPVSIKVHSKIIEPWQPDKLDTTNNAMEALRLLENAAESGQPYTVALIDMQMPEMDGSQLVKEIRNNPDIANTSLIIISSMQRKPDISDIQGWLKKPVRQIDLYNAIASAIGKETLSPDLPSNIQSRDSGSCYSFSGQKVLVVEDNLINQVVISELLSDCGLDIHIVNNGATAIKRVENDPFDLILMDIQMPVMDGLEATRQIRAKGGHYSTLPILALTANVLSDDIQTYINVGMNGHISKPIDHEELFTTLAGWLNAEKVSDRTASLIEPPLYELFAETLPGLDFSEGMKRLKGNLSVYKNILTTFLDSNRNTAAQIKQLIQQDQWLECTAITHGLKGSGGNLGAYEVYEQAADLERLCRSKNKPEALTLCSKLDISLQKLISGMESLKLRDWLEDSAPSVESDLLSELPPKKVLIQKFIDYLDSDISEAQSTLKQLRIQNHTESISSTLQTLEVTLDNFDIDQARHIATQILAEEVEDEA</sequence>
<keyword evidence="7" id="KW-0812">Transmembrane</keyword>
<gene>
    <name evidence="21" type="ORF">GCM10007876_07080</name>
</gene>
<dbReference type="PANTHER" id="PTHR45339">
    <property type="entry name" value="HYBRID SIGNAL TRANSDUCTION HISTIDINE KINASE J"/>
    <property type="match status" value="1"/>
</dbReference>
<evidence type="ECO:0000256" key="7">
    <source>
        <dbReference type="ARBA" id="ARBA00022692"/>
    </source>
</evidence>
<protein>
    <recommendedName>
        <fullName evidence="15">Sensory/regulatory protein RpfC</fullName>
        <ecNumber evidence="3">2.7.13.3</ecNumber>
    </recommendedName>
</protein>
<dbReference type="FunFam" id="1.10.287.130:FF:000002">
    <property type="entry name" value="Two-component osmosensing histidine kinase"/>
    <property type="match status" value="1"/>
</dbReference>
<evidence type="ECO:0000256" key="12">
    <source>
        <dbReference type="ARBA" id="ARBA00023012"/>
    </source>
</evidence>
<evidence type="ECO:0000256" key="11">
    <source>
        <dbReference type="ARBA" id="ARBA00022989"/>
    </source>
</evidence>
<dbReference type="InterPro" id="IPR036097">
    <property type="entry name" value="HisK_dim/P_sf"/>
</dbReference>